<gene>
    <name evidence="1" type="ORF">Fmac_032095</name>
</gene>
<evidence type="ECO:0000313" key="1">
    <source>
        <dbReference type="EMBL" id="KAL2318219.1"/>
    </source>
</evidence>
<comment type="caution">
    <text evidence="1">The sequence shown here is derived from an EMBL/GenBank/DDBJ whole genome shotgun (WGS) entry which is preliminary data.</text>
</comment>
<protein>
    <submittedName>
        <fullName evidence="1">Uncharacterized protein</fullName>
    </submittedName>
</protein>
<dbReference type="Proteomes" id="UP001603857">
    <property type="component" value="Unassembled WGS sequence"/>
</dbReference>
<name>A0ABD1L3X3_9FABA</name>
<reference evidence="1 2" key="1">
    <citation type="submission" date="2024-08" db="EMBL/GenBank/DDBJ databases">
        <title>Insights into the chromosomal genome structure of Flemingia macrophylla.</title>
        <authorList>
            <person name="Ding Y."/>
            <person name="Zhao Y."/>
            <person name="Bi W."/>
            <person name="Wu M."/>
            <person name="Zhao G."/>
            <person name="Gong Y."/>
            <person name="Li W."/>
            <person name="Zhang P."/>
        </authorList>
    </citation>
    <scope>NUCLEOTIDE SEQUENCE [LARGE SCALE GENOMIC DNA]</scope>
    <source>
        <strain evidence="1">DYQJB</strain>
        <tissue evidence="1">Leaf</tissue>
    </source>
</reference>
<proteinExistence type="predicted"/>
<evidence type="ECO:0000313" key="2">
    <source>
        <dbReference type="Proteomes" id="UP001603857"/>
    </source>
</evidence>
<dbReference type="EMBL" id="JBGMDY010000011">
    <property type="protein sequence ID" value="KAL2318219.1"/>
    <property type="molecule type" value="Genomic_DNA"/>
</dbReference>
<keyword evidence="2" id="KW-1185">Reference proteome</keyword>
<accession>A0ABD1L3X3</accession>
<dbReference type="AlphaFoldDB" id="A0ABD1L3X3"/>
<sequence length="67" mass="7637">MEEQILNSNILRRHARALLHTHTHKNTLLVDVIAQFQPVNFVVGLNNMAMNDITDRKSLIQSQGENS</sequence>
<organism evidence="1 2">
    <name type="scientific">Flemingia macrophylla</name>
    <dbReference type="NCBI Taxonomy" id="520843"/>
    <lineage>
        <taxon>Eukaryota</taxon>
        <taxon>Viridiplantae</taxon>
        <taxon>Streptophyta</taxon>
        <taxon>Embryophyta</taxon>
        <taxon>Tracheophyta</taxon>
        <taxon>Spermatophyta</taxon>
        <taxon>Magnoliopsida</taxon>
        <taxon>eudicotyledons</taxon>
        <taxon>Gunneridae</taxon>
        <taxon>Pentapetalae</taxon>
        <taxon>rosids</taxon>
        <taxon>fabids</taxon>
        <taxon>Fabales</taxon>
        <taxon>Fabaceae</taxon>
        <taxon>Papilionoideae</taxon>
        <taxon>50 kb inversion clade</taxon>
        <taxon>NPAAA clade</taxon>
        <taxon>indigoferoid/millettioid clade</taxon>
        <taxon>Phaseoleae</taxon>
        <taxon>Flemingia</taxon>
    </lineage>
</organism>